<keyword evidence="10" id="KW-0808">Transferase</keyword>
<evidence type="ECO:0000256" key="16">
    <source>
        <dbReference type="ARBA" id="ARBA00023273"/>
    </source>
</evidence>
<organism evidence="26 27">
    <name type="scientific">Priapulus caudatus</name>
    <name type="common">Priapulid worm</name>
    <dbReference type="NCBI Taxonomy" id="37621"/>
    <lineage>
        <taxon>Eukaryota</taxon>
        <taxon>Metazoa</taxon>
        <taxon>Ecdysozoa</taxon>
        <taxon>Scalidophora</taxon>
        <taxon>Priapulida</taxon>
        <taxon>Priapulimorpha</taxon>
        <taxon>Priapulimorphida</taxon>
        <taxon>Priapulidae</taxon>
        <taxon>Priapulus</taxon>
    </lineage>
</organism>
<dbReference type="Gene3D" id="1.10.510.10">
    <property type="entry name" value="Transferase(Phosphotransferase) domain 1"/>
    <property type="match status" value="1"/>
</dbReference>
<keyword evidence="16" id="KW-0966">Cell projection</keyword>
<proteinExistence type="inferred from homology"/>
<dbReference type="Pfam" id="PF00069">
    <property type="entry name" value="Pkinase"/>
    <property type="match status" value="1"/>
</dbReference>
<keyword evidence="6" id="KW-0217">Developmental protein</keyword>
<evidence type="ECO:0000313" key="26">
    <source>
        <dbReference type="Proteomes" id="UP000695022"/>
    </source>
</evidence>
<evidence type="ECO:0000313" key="31">
    <source>
        <dbReference type="RefSeq" id="XP_014664392.1"/>
    </source>
</evidence>
<feature type="binding site" evidence="23">
    <location>
        <position position="33"/>
    </location>
    <ligand>
        <name>ATP</name>
        <dbReference type="ChEBI" id="CHEBI:30616"/>
    </ligand>
</feature>
<evidence type="ECO:0000256" key="1">
    <source>
        <dbReference type="ARBA" id="ARBA00004123"/>
    </source>
</evidence>
<keyword evidence="13 23" id="KW-0067">ATP-binding</keyword>
<dbReference type="SUPFAM" id="SSF56112">
    <property type="entry name" value="Protein kinase-like (PK-like)"/>
    <property type="match status" value="1"/>
</dbReference>
<evidence type="ECO:0000259" key="25">
    <source>
        <dbReference type="PROSITE" id="PS50011"/>
    </source>
</evidence>
<dbReference type="EC" id="2.7.11.22" evidence="5"/>
<dbReference type="RefSeq" id="XP_014664392.1">
    <property type="nucleotide sequence ID" value="XM_014808906.1"/>
</dbReference>
<dbReference type="Proteomes" id="UP000695022">
    <property type="component" value="Unplaced"/>
</dbReference>
<comment type="catalytic activity">
    <reaction evidence="21">
        <text>L-threonyl-[protein] + ATP = O-phospho-L-threonyl-[protein] + ADP + H(+)</text>
        <dbReference type="Rhea" id="RHEA:46608"/>
        <dbReference type="Rhea" id="RHEA-COMP:11060"/>
        <dbReference type="Rhea" id="RHEA-COMP:11605"/>
        <dbReference type="ChEBI" id="CHEBI:15378"/>
        <dbReference type="ChEBI" id="CHEBI:30013"/>
        <dbReference type="ChEBI" id="CHEBI:30616"/>
        <dbReference type="ChEBI" id="CHEBI:61977"/>
        <dbReference type="ChEBI" id="CHEBI:456216"/>
        <dbReference type="EC" id="2.7.11.22"/>
    </reaction>
</comment>
<evidence type="ECO:0000313" key="27">
    <source>
        <dbReference type="RefSeq" id="XP_014664387.1"/>
    </source>
</evidence>
<comment type="catalytic activity">
    <reaction evidence="22">
        <text>L-seryl-[protein] + ATP = O-phospho-L-seryl-[protein] + ADP + H(+)</text>
        <dbReference type="Rhea" id="RHEA:17989"/>
        <dbReference type="Rhea" id="RHEA-COMP:9863"/>
        <dbReference type="Rhea" id="RHEA-COMP:11604"/>
        <dbReference type="ChEBI" id="CHEBI:15378"/>
        <dbReference type="ChEBI" id="CHEBI:29999"/>
        <dbReference type="ChEBI" id="CHEBI:30616"/>
        <dbReference type="ChEBI" id="CHEBI:83421"/>
        <dbReference type="ChEBI" id="CHEBI:456216"/>
        <dbReference type="EC" id="2.7.11.22"/>
    </reaction>
</comment>
<keyword evidence="15" id="KW-0539">Nucleus</keyword>
<dbReference type="PROSITE" id="PS50011">
    <property type="entry name" value="PROTEIN_KINASE_DOM"/>
    <property type="match status" value="1"/>
</dbReference>
<evidence type="ECO:0000256" key="10">
    <source>
        <dbReference type="ARBA" id="ARBA00022679"/>
    </source>
</evidence>
<evidence type="ECO:0000313" key="29">
    <source>
        <dbReference type="RefSeq" id="XP_014664390.1"/>
    </source>
</evidence>
<dbReference type="RefSeq" id="XP_014664391.1">
    <property type="nucleotide sequence ID" value="XM_014808905.1"/>
</dbReference>
<dbReference type="PANTHER" id="PTHR24056:SF171">
    <property type="entry name" value="CYCLIN-DEPENDENT KINASE 20"/>
    <property type="match status" value="1"/>
</dbReference>
<gene>
    <name evidence="27 28 29 30 31" type="primary">LOC106806810</name>
</gene>
<evidence type="ECO:0000256" key="5">
    <source>
        <dbReference type="ARBA" id="ARBA00012425"/>
    </source>
</evidence>
<dbReference type="PROSITE" id="PS00108">
    <property type="entry name" value="PROTEIN_KINASE_ST"/>
    <property type="match status" value="1"/>
</dbReference>
<dbReference type="GeneID" id="106806810"/>
<keyword evidence="12" id="KW-0418">Kinase</keyword>
<dbReference type="InterPro" id="IPR017441">
    <property type="entry name" value="Protein_kinase_ATP_BS"/>
</dbReference>
<accession>A0ABM1DWR6</accession>
<comment type="subcellular location">
    <subcellularLocation>
        <location evidence="2">Cell projection</location>
        <location evidence="2">Cilium</location>
    </subcellularLocation>
    <subcellularLocation>
        <location evidence="3">Cytoplasm</location>
    </subcellularLocation>
    <subcellularLocation>
        <location evidence="1">Nucleus</location>
    </subcellularLocation>
</comment>
<dbReference type="RefSeq" id="XP_014664388.1">
    <property type="nucleotide sequence ID" value="XM_014808902.1"/>
</dbReference>
<dbReference type="InterPro" id="IPR008271">
    <property type="entry name" value="Ser/Thr_kinase_AS"/>
</dbReference>
<evidence type="ECO:0000313" key="30">
    <source>
        <dbReference type="RefSeq" id="XP_014664391.1"/>
    </source>
</evidence>
<evidence type="ECO:0000256" key="22">
    <source>
        <dbReference type="ARBA" id="ARBA00048367"/>
    </source>
</evidence>
<evidence type="ECO:0000256" key="18">
    <source>
        <dbReference type="ARBA" id="ARBA00035711"/>
    </source>
</evidence>
<protein>
    <recommendedName>
        <fullName evidence="18">Cyclin-dependent kinase 20</fullName>
        <ecNumber evidence="5">2.7.11.22</ecNumber>
    </recommendedName>
    <alternativeName>
        <fullName evidence="19">Cell cycle-related kinase</fullName>
    </alternativeName>
    <alternativeName>
        <fullName evidence="20">Cell division protein kinase 20</fullName>
    </alternativeName>
</protein>
<evidence type="ECO:0000256" key="6">
    <source>
        <dbReference type="ARBA" id="ARBA00022473"/>
    </source>
</evidence>
<evidence type="ECO:0000256" key="7">
    <source>
        <dbReference type="ARBA" id="ARBA00022490"/>
    </source>
</evidence>
<evidence type="ECO:0000256" key="13">
    <source>
        <dbReference type="ARBA" id="ARBA00022840"/>
    </source>
</evidence>
<keyword evidence="17" id="KW-0131">Cell cycle</keyword>
<sequence>MDQYTILGRIGEGAHGIVFKARHIETGKTVALKKIQLKKIEDGIPNTALREIKALQQIEDHENVISLRELFPHGMGFVLAFDFMPSDLTTLIRDTQHPLMESQAKSYMIMILKGVGYMHNHGIMHRDLKPANLLVSYTGLLKIADFGLARVFSNDSDRNYSHQVATRWYRAPELLYGARKYDEGVDLWAIGCIFGELLNISPLFPGDNDIEQLCCVLRVFGTPNEDVWPGVTELPDYNKISFQEQVPIPLQEVVPNATPAAVLLLQSFLRYPSKQRISAEQALMHFYFFTEPLPAHRSELPRVRHDRNLPNLLDHNSDFGIDRPLADTLVKPTSLPIK</sequence>
<evidence type="ECO:0000256" key="24">
    <source>
        <dbReference type="RuleBase" id="RU000304"/>
    </source>
</evidence>
<dbReference type="InterPro" id="IPR048002">
    <property type="entry name" value="CDK20-like_STKc"/>
</dbReference>
<evidence type="ECO:0000256" key="2">
    <source>
        <dbReference type="ARBA" id="ARBA00004138"/>
    </source>
</evidence>
<dbReference type="RefSeq" id="XP_014664390.1">
    <property type="nucleotide sequence ID" value="XM_014808904.1"/>
</dbReference>
<evidence type="ECO:0000256" key="12">
    <source>
        <dbReference type="ARBA" id="ARBA00022777"/>
    </source>
</evidence>
<dbReference type="PROSITE" id="PS00107">
    <property type="entry name" value="PROTEIN_KINASE_ATP"/>
    <property type="match status" value="1"/>
</dbReference>
<evidence type="ECO:0000256" key="3">
    <source>
        <dbReference type="ARBA" id="ARBA00004496"/>
    </source>
</evidence>
<evidence type="ECO:0000256" key="17">
    <source>
        <dbReference type="ARBA" id="ARBA00023306"/>
    </source>
</evidence>
<evidence type="ECO:0000256" key="11">
    <source>
        <dbReference type="ARBA" id="ARBA00022741"/>
    </source>
</evidence>
<reference evidence="27 28" key="1">
    <citation type="submission" date="2025-05" db="UniProtKB">
        <authorList>
            <consortium name="RefSeq"/>
        </authorList>
    </citation>
    <scope>IDENTIFICATION</scope>
</reference>
<keyword evidence="26" id="KW-1185">Reference proteome</keyword>
<evidence type="ECO:0000256" key="15">
    <source>
        <dbReference type="ARBA" id="ARBA00023242"/>
    </source>
</evidence>
<evidence type="ECO:0000256" key="4">
    <source>
        <dbReference type="ARBA" id="ARBA00006485"/>
    </source>
</evidence>
<name>A0ABM1DWR6_PRICU</name>
<keyword evidence="8 24" id="KW-0723">Serine/threonine-protein kinase</keyword>
<feature type="domain" description="Protein kinase" evidence="25">
    <location>
        <begin position="4"/>
        <end position="288"/>
    </location>
</feature>
<dbReference type="PANTHER" id="PTHR24056">
    <property type="entry name" value="CELL DIVISION PROTEIN KINASE"/>
    <property type="match status" value="1"/>
</dbReference>
<dbReference type="CDD" id="cd07832">
    <property type="entry name" value="STKc_CCRK"/>
    <property type="match status" value="1"/>
</dbReference>
<keyword evidence="7" id="KW-0963">Cytoplasm</keyword>
<dbReference type="RefSeq" id="XP_014664387.1">
    <property type="nucleotide sequence ID" value="XM_014808901.1"/>
</dbReference>
<evidence type="ECO:0000313" key="28">
    <source>
        <dbReference type="RefSeq" id="XP_014664388.1"/>
    </source>
</evidence>
<evidence type="ECO:0000256" key="21">
    <source>
        <dbReference type="ARBA" id="ARBA00047811"/>
    </source>
</evidence>
<dbReference type="Gene3D" id="3.30.200.20">
    <property type="entry name" value="Phosphorylase Kinase, domain 1"/>
    <property type="match status" value="1"/>
</dbReference>
<dbReference type="InterPro" id="IPR050108">
    <property type="entry name" value="CDK"/>
</dbReference>
<evidence type="ECO:0000256" key="9">
    <source>
        <dbReference type="ARBA" id="ARBA00022618"/>
    </source>
</evidence>
<dbReference type="SMART" id="SM00220">
    <property type="entry name" value="S_TKc"/>
    <property type="match status" value="1"/>
</dbReference>
<keyword evidence="9" id="KW-0132">Cell division</keyword>
<evidence type="ECO:0000256" key="20">
    <source>
        <dbReference type="ARBA" id="ARBA00035723"/>
    </source>
</evidence>
<comment type="similarity">
    <text evidence="4">Belongs to the protein kinase superfamily. CMGC Ser/Thr protein kinase family. CDC2/CDKX subfamily.</text>
</comment>
<evidence type="ECO:0000256" key="8">
    <source>
        <dbReference type="ARBA" id="ARBA00022527"/>
    </source>
</evidence>
<keyword evidence="14" id="KW-0969">Cilium</keyword>
<keyword evidence="11 23" id="KW-0547">Nucleotide-binding</keyword>
<dbReference type="InterPro" id="IPR000719">
    <property type="entry name" value="Prot_kinase_dom"/>
</dbReference>
<dbReference type="InterPro" id="IPR011009">
    <property type="entry name" value="Kinase-like_dom_sf"/>
</dbReference>
<evidence type="ECO:0000256" key="23">
    <source>
        <dbReference type="PROSITE-ProRule" id="PRU10141"/>
    </source>
</evidence>
<evidence type="ECO:0000256" key="14">
    <source>
        <dbReference type="ARBA" id="ARBA00023069"/>
    </source>
</evidence>
<evidence type="ECO:0000256" key="19">
    <source>
        <dbReference type="ARBA" id="ARBA00035720"/>
    </source>
</evidence>